<dbReference type="EMBL" id="CM023472">
    <property type="protein sequence ID" value="KAH7958314.1"/>
    <property type="molecule type" value="Genomic_DNA"/>
</dbReference>
<evidence type="ECO:0000313" key="1">
    <source>
        <dbReference type="EMBL" id="KAH7958314.1"/>
    </source>
</evidence>
<comment type="caution">
    <text evidence="1">The sequence shown here is derived from an EMBL/GenBank/DDBJ whole genome shotgun (WGS) entry which is preliminary data.</text>
</comment>
<evidence type="ECO:0000313" key="2">
    <source>
        <dbReference type="Proteomes" id="UP000821865"/>
    </source>
</evidence>
<accession>A0ACB8D1P9</accession>
<proteinExistence type="predicted"/>
<dbReference type="Proteomes" id="UP000821865">
    <property type="component" value="Chromosome 3"/>
</dbReference>
<reference evidence="1" key="1">
    <citation type="submission" date="2020-05" db="EMBL/GenBank/DDBJ databases">
        <title>Large-scale comparative analyses of tick genomes elucidate their genetic diversity and vector capacities.</title>
        <authorList>
            <person name="Jia N."/>
            <person name="Wang J."/>
            <person name="Shi W."/>
            <person name="Du L."/>
            <person name="Sun Y."/>
            <person name="Zhan W."/>
            <person name="Jiang J."/>
            <person name="Wang Q."/>
            <person name="Zhang B."/>
            <person name="Ji P."/>
            <person name="Sakyi L.B."/>
            <person name="Cui X."/>
            <person name="Yuan T."/>
            <person name="Jiang B."/>
            <person name="Yang W."/>
            <person name="Lam T.T.-Y."/>
            <person name="Chang Q."/>
            <person name="Ding S."/>
            <person name="Wang X."/>
            <person name="Zhu J."/>
            <person name="Ruan X."/>
            <person name="Zhao L."/>
            <person name="Wei J."/>
            <person name="Que T."/>
            <person name="Du C."/>
            <person name="Cheng J."/>
            <person name="Dai P."/>
            <person name="Han X."/>
            <person name="Huang E."/>
            <person name="Gao Y."/>
            <person name="Liu J."/>
            <person name="Shao H."/>
            <person name="Ye R."/>
            <person name="Li L."/>
            <person name="Wei W."/>
            <person name="Wang X."/>
            <person name="Wang C."/>
            <person name="Yang T."/>
            <person name="Huo Q."/>
            <person name="Li W."/>
            <person name="Guo W."/>
            <person name="Chen H."/>
            <person name="Zhou L."/>
            <person name="Ni X."/>
            <person name="Tian J."/>
            <person name="Zhou Y."/>
            <person name="Sheng Y."/>
            <person name="Liu T."/>
            <person name="Pan Y."/>
            <person name="Xia L."/>
            <person name="Li J."/>
            <person name="Zhao F."/>
            <person name="Cao W."/>
        </authorList>
    </citation>
    <scope>NUCLEOTIDE SEQUENCE</scope>
    <source>
        <strain evidence="1">Dsil-2018</strain>
    </source>
</reference>
<protein>
    <submittedName>
        <fullName evidence="1">Uncharacterized protein</fullName>
    </submittedName>
</protein>
<keyword evidence="2" id="KW-1185">Reference proteome</keyword>
<gene>
    <name evidence="1" type="ORF">HPB49_000777</name>
</gene>
<name>A0ACB8D1P9_DERSI</name>
<organism evidence="1 2">
    <name type="scientific">Dermacentor silvarum</name>
    <name type="common">Tick</name>
    <dbReference type="NCBI Taxonomy" id="543639"/>
    <lineage>
        <taxon>Eukaryota</taxon>
        <taxon>Metazoa</taxon>
        <taxon>Ecdysozoa</taxon>
        <taxon>Arthropoda</taxon>
        <taxon>Chelicerata</taxon>
        <taxon>Arachnida</taxon>
        <taxon>Acari</taxon>
        <taxon>Parasitiformes</taxon>
        <taxon>Ixodida</taxon>
        <taxon>Ixodoidea</taxon>
        <taxon>Ixodidae</taxon>
        <taxon>Rhipicephalinae</taxon>
        <taxon>Dermacentor</taxon>
    </lineage>
</organism>
<sequence>MTTPMQDKRISCADALSHPYLEEGRLRYHSCMCRCCQSTPAGRHYVADFEPVAPHAFDDSFETELLSVHQVKGSAWGQCVCFVPAFSLEVFDGGASFGAASVAPPMGVTRAPSPAPPVTLAVASLGGPKAAAATAASPTRHSPLRSPLSPPSPPIYNGGTAPSGPPVAAPLLSQPAARHSQHQCGLAAVDCLSLSRTHARD</sequence>